<reference evidence="1 2" key="1">
    <citation type="submission" date="2023-03" db="EMBL/GenBank/DDBJ databases">
        <authorList>
            <person name="Kaur S."/>
            <person name="Espinosa-Saiz D."/>
            <person name="Velazquez E."/>
            <person name="Menendez E."/>
            <person name="diCenzo G.C."/>
        </authorList>
    </citation>
    <scope>NUCLEOTIDE SEQUENCE [LARGE SCALE GENOMIC DNA]</scope>
    <source>
        <strain evidence="1 2">LMG 24692</strain>
    </source>
</reference>
<evidence type="ECO:0000313" key="1">
    <source>
        <dbReference type="EMBL" id="WEX90925.1"/>
    </source>
</evidence>
<dbReference type="RefSeq" id="WP_280662887.1">
    <property type="nucleotide sequence ID" value="NZ_CP120374.1"/>
</dbReference>
<proteinExistence type="predicted"/>
<dbReference type="Gene3D" id="2.40.50.100">
    <property type="match status" value="1"/>
</dbReference>
<protein>
    <submittedName>
        <fullName evidence="1">Acetyl-CoA carboxylase</fullName>
    </submittedName>
</protein>
<organism evidence="1 2">
    <name type="scientific">Sinorhizobium garamanticum</name>
    <dbReference type="NCBI Taxonomy" id="680247"/>
    <lineage>
        <taxon>Bacteria</taxon>
        <taxon>Pseudomonadati</taxon>
        <taxon>Pseudomonadota</taxon>
        <taxon>Alphaproteobacteria</taxon>
        <taxon>Hyphomicrobiales</taxon>
        <taxon>Rhizobiaceae</taxon>
        <taxon>Sinorhizobium/Ensifer group</taxon>
        <taxon>Sinorhizobium</taxon>
    </lineage>
</organism>
<name>A0ABY8DMY2_9HYPH</name>
<gene>
    <name evidence="1" type="ORF">PZN02_004506</name>
</gene>
<sequence length="142" mass="14416">MSAIDFSDPATIAVLTDALIAAGVDGLEISKAGAHLRIVVSKGGGARVSLTGNAPPDLAAAPAAIVKAPMAGRFCALRPSAPAEAGQLPRAVSDKEVIGFLRIGSVLLPIPAGRSGLLTRRLTEPDALVGFGDPLFEIEPQQ</sequence>
<dbReference type="SUPFAM" id="SSF51230">
    <property type="entry name" value="Single hybrid motif"/>
    <property type="match status" value="1"/>
</dbReference>
<dbReference type="EMBL" id="CP120374">
    <property type="protein sequence ID" value="WEX90925.1"/>
    <property type="molecule type" value="Genomic_DNA"/>
</dbReference>
<keyword evidence="2" id="KW-1185">Reference proteome</keyword>
<accession>A0ABY8DMY2</accession>
<dbReference type="Proteomes" id="UP001229355">
    <property type="component" value="Chromosome 2"/>
</dbReference>
<evidence type="ECO:0000313" key="2">
    <source>
        <dbReference type="Proteomes" id="UP001229355"/>
    </source>
</evidence>
<dbReference type="InterPro" id="IPR011053">
    <property type="entry name" value="Single_hybrid_motif"/>
</dbReference>